<evidence type="ECO:0000313" key="2">
    <source>
        <dbReference type="EMBL" id="MDY5167459.1"/>
    </source>
</evidence>
<reference evidence="2" key="1">
    <citation type="submission" date="2022-03" db="EMBL/GenBank/DDBJ databases">
        <title>First case of bacteraemia caused by Dielma fastidiosa in a patient hospitalised with diverticulitis.</title>
        <authorList>
            <person name="Forman-Ankjaer B."/>
            <person name="Hvid-Jensen F."/>
            <person name="Kobel C.M."/>
            <person name="Greve T."/>
        </authorList>
    </citation>
    <scope>NUCLEOTIDE SEQUENCE</scope>
    <source>
        <strain evidence="2">AUH_DF_2021</strain>
    </source>
</reference>
<dbReference type="AlphaFoldDB" id="A0AB35ULQ5"/>
<dbReference type="RefSeq" id="WP_320883185.1">
    <property type="nucleotide sequence ID" value="NZ_BAABZA010000001.1"/>
</dbReference>
<sequence>MKIKSILTIFCLFVGLTACQSPVYEGNAELNVYFQKPQHAPVVRSYEHYIKLFPTQIKRCIMQAVHYSKTDTVTGKVNPEQDYFYTIESGYTYIGSHNQNEYTNTDDELYNWLHTNITTEVTYEHIQTNLKGETAQLLNYYFDSLYSDSIITQAIEMTYRYFVDDEHDVLSLVIRCGSANLFYYSMRREVFNIDLRTNKLMTNEEIIERYELDKEKTQQLVYDQLDALGFRFCSTEIVDACEVDKDDSIHDICYTDCYMTDENLTSYFRKVFNAQLDGGGLFVTDEGKLRMIVEIAHPQLQLPGVDQVYFALVDLM</sequence>
<dbReference type="EMBL" id="JALDAW010000011">
    <property type="protein sequence ID" value="MDY5167459.1"/>
    <property type="molecule type" value="Genomic_DNA"/>
</dbReference>
<keyword evidence="1" id="KW-0732">Signal</keyword>
<protein>
    <submittedName>
        <fullName evidence="2">Uncharacterized protein</fullName>
    </submittedName>
</protein>
<gene>
    <name evidence="2" type="ORF">MQE39_04905</name>
</gene>
<feature type="signal peptide" evidence="1">
    <location>
        <begin position="1"/>
        <end position="20"/>
    </location>
</feature>
<accession>A0AB35ULQ5</accession>
<evidence type="ECO:0000313" key="3">
    <source>
        <dbReference type="Proteomes" id="UP001276902"/>
    </source>
</evidence>
<proteinExistence type="predicted"/>
<feature type="chain" id="PRO_5044212606" evidence="1">
    <location>
        <begin position="21"/>
        <end position="316"/>
    </location>
</feature>
<evidence type="ECO:0000256" key="1">
    <source>
        <dbReference type="SAM" id="SignalP"/>
    </source>
</evidence>
<name>A0AB35ULQ5_9FIRM</name>
<comment type="caution">
    <text evidence="2">The sequence shown here is derived from an EMBL/GenBank/DDBJ whole genome shotgun (WGS) entry which is preliminary data.</text>
</comment>
<dbReference type="PROSITE" id="PS51257">
    <property type="entry name" value="PROKAR_LIPOPROTEIN"/>
    <property type="match status" value="1"/>
</dbReference>
<dbReference type="Proteomes" id="UP001276902">
    <property type="component" value="Unassembled WGS sequence"/>
</dbReference>
<organism evidence="2 3">
    <name type="scientific">Dielma fastidiosa</name>
    <dbReference type="NCBI Taxonomy" id="1034346"/>
    <lineage>
        <taxon>Bacteria</taxon>
        <taxon>Bacillati</taxon>
        <taxon>Bacillota</taxon>
        <taxon>Erysipelotrichia</taxon>
        <taxon>Erysipelotrichales</taxon>
        <taxon>Erysipelotrichaceae</taxon>
        <taxon>Dielma</taxon>
    </lineage>
</organism>